<keyword evidence="2 7" id="KW-0812">Transmembrane</keyword>
<feature type="transmembrane region" description="Helical" evidence="7">
    <location>
        <begin position="195"/>
        <end position="215"/>
    </location>
</feature>
<feature type="compositionally biased region" description="Basic and acidic residues" evidence="6">
    <location>
        <begin position="327"/>
        <end position="349"/>
    </location>
</feature>
<evidence type="ECO:0000256" key="1">
    <source>
        <dbReference type="ARBA" id="ARBA00004141"/>
    </source>
</evidence>
<accession>E5A851</accession>
<organism evidence="10">
    <name type="scientific">Leptosphaeria maculans (strain JN3 / isolate v23.1.3 / race Av1-4-5-6-7-8)</name>
    <name type="common">Blackleg fungus</name>
    <name type="synonym">Phoma lingam</name>
    <dbReference type="NCBI Taxonomy" id="985895"/>
    <lineage>
        <taxon>Eukaryota</taxon>
        <taxon>Fungi</taxon>
        <taxon>Dikarya</taxon>
        <taxon>Ascomycota</taxon>
        <taxon>Pezizomycotina</taxon>
        <taxon>Dothideomycetes</taxon>
        <taxon>Pleosporomycetidae</taxon>
        <taxon>Pleosporales</taxon>
        <taxon>Pleosporineae</taxon>
        <taxon>Leptosphaeriaceae</taxon>
        <taxon>Plenodomus</taxon>
        <taxon>Plenodomus lingam/Leptosphaeria maculans species complex</taxon>
    </lineage>
</organism>
<feature type="transmembrane region" description="Helical" evidence="7">
    <location>
        <begin position="20"/>
        <end position="44"/>
    </location>
</feature>
<dbReference type="GeneID" id="13292795"/>
<keyword evidence="3 7" id="KW-1133">Transmembrane helix</keyword>
<gene>
    <name evidence="9" type="ORF">LEMA_P073850.1</name>
</gene>
<feature type="transmembrane region" description="Helical" evidence="7">
    <location>
        <begin position="236"/>
        <end position="257"/>
    </location>
</feature>
<dbReference type="PANTHER" id="PTHR33048">
    <property type="entry name" value="PTH11-LIKE INTEGRAL MEMBRANE PROTEIN (AFU_ORTHOLOGUE AFUA_5G11245)"/>
    <property type="match status" value="1"/>
</dbReference>
<keyword evidence="4 7" id="KW-0472">Membrane</keyword>
<dbReference type="InParanoid" id="E5A851"/>
<dbReference type="VEuPathDB" id="FungiDB:LEMA_P073850.1"/>
<evidence type="ECO:0000313" key="9">
    <source>
        <dbReference type="EMBL" id="CBX99796.1"/>
    </source>
</evidence>
<feature type="transmembrane region" description="Helical" evidence="7">
    <location>
        <begin position="148"/>
        <end position="170"/>
    </location>
</feature>
<dbReference type="AlphaFoldDB" id="E5A851"/>
<keyword evidence="10" id="KW-1185">Reference proteome</keyword>
<feature type="transmembrane region" description="Helical" evidence="7">
    <location>
        <begin position="65"/>
        <end position="85"/>
    </location>
</feature>
<reference evidence="10" key="1">
    <citation type="journal article" date="2011" name="Nat. Commun.">
        <title>Effector diversification within compartments of the Leptosphaeria maculans genome affected by Repeat-Induced Point mutations.</title>
        <authorList>
            <person name="Rouxel T."/>
            <person name="Grandaubert J."/>
            <person name="Hane J.K."/>
            <person name="Hoede C."/>
            <person name="van de Wouw A.P."/>
            <person name="Couloux A."/>
            <person name="Dominguez V."/>
            <person name="Anthouard V."/>
            <person name="Bally P."/>
            <person name="Bourras S."/>
            <person name="Cozijnsen A.J."/>
            <person name="Ciuffetti L.M."/>
            <person name="Degrave A."/>
            <person name="Dilmaghani A."/>
            <person name="Duret L."/>
            <person name="Fudal I."/>
            <person name="Goodwin S.B."/>
            <person name="Gout L."/>
            <person name="Glaser N."/>
            <person name="Linglin J."/>
            <person name="Kema G.H.J."/>
            <person name="Lapalu N."/>
            <person name="Lawrence C.B."/>
            <person name="May K."/>
            <person name="Meyer M."/>
            <person name="Ollivier B."/>
            <person name="Poulain J."/>
            <person name="Schoch C.L."/>
            <person name="Simon A."/>
            <person name="Spatafora J.W."/>
            <person name="Stachowiak A."/>
            <person name="Turgeon B.G."/>
            <person name="Tyler B.M."/>
            <person name="Vincent D."/>
            <person name="Weissenbach J."/>
            <person name="Amselem J."/>
            <person name="Quesneville H."/>
            <person name="Oliver R.P."/>
            <person name="Wincker P."/>
            <person name="Balesdent M.-H."/>
            <person name="Howlett B.J."/>
        </authorList>
    </citation>
    <scope>NUCLEOTIDE SEQUENCE [LARGE SCALE GENOMIC DNA]</scope>
    <source>
        <strain evidence="10">JN3 / isolate v23.1.3 / race Av1-4-5-6-7-8</strain>
    </source>
</reference>
<feature type="transmembrane region" description="Helical" evidence="7">
    <location>
        <begin position="277"/>
        <end position="296"/>
    </location>
</feature>
<dbReference type="RefSeq" id="XP_003843275.1">
    <property type="nucleotide sequence ID" value="XM_003843227.1"/>
</dbReference>
<dbReference type="PANTHER" id="PTHR33048:SF47">
    <property type="entry name" value="INTEGRAL MEMBRANE PROTEIN-RELATED"/>
    <property type="match status" value="1"/>
</dbReference>
<dbReference type="HOGENOM" id="CLU_028200_0_2_1"/>
<sequence>MDIPTERPANADETLKTSEIAVLVASSILVFFTTILRYLGRWVLQQRLEAGKGRKGERIWGMDDFFNILAVLTFYSLIVAVAIAIERGMGTHLSLILYERGVQGFIKYNQSIYVSAVFYNTVLGMVKLSVLCLYLRIIRGVQKQSVRIMVWTACAIVAANTIANVSVAIFQCSPIKAAWDVTIPVDKKKCVNINAFYLGNAITGVITDAMVYLLSIPIIKPLQMDNKTKLQLMGTMLVGGFAVVTSAVRLGFIPALLTDPDASMAMGVPMNWSIAEPAVGILVSSGPAIRAVRFLFRKPGQDSYGSGAGQSTLRSQNGHIKLYDIKGDAKDEESQRSRDPDNDSEEHLVVNDAGLASQGEISRTTKLEVSYSMK</sequence>
<feature type="domain" description="Rhodopsin" evidence="8">
    <location>
        <begin position="58"/>
        <end position="291"/>
    </location>
</feature>
<evidence type="ECO:0000259" key="8">
    <source>
        <dbReference type="Pfam" id="PF20684"/>
    </source>
</evidence>
<dbReference type="STRING" id="985895.E5A851"/>
<protein>
    <submittedName>
        <fullName evidence="9">Predicted protein</fullName>
    </submittedName>
</protein>
<proteinExistence type="inferred from homology"/>
<comment type="subcellular location">
    <subcellularLocation>
        <location evidence="1">Membrane</location>
        <topology evidence="1">Multi-pass membrane protein</topology>
    </subcellularLocation>
</comment>
<evidence type="ECO:0000256" key="4">
    <source>
        <dbReference type="ARBA" id="ARBA00023136"/>
    </source>
</evidence>
<evidence type="ECO:0000256" key="5">
    <source>
        <dbReference type="ARBA" id="ARBA00038359"/>
    </source>
</evidence>
<evidence type="ECO:0000256" key="2">
    <source>
        <dbReference type="ARBA" id="ARBA00022692"/>
    </source>
</evidence>
<name>E5A851_LEPMJ</name>
<evidence type="ECO:0000313" key="10">
    <source>
        <dbReference type="Proteomes" id="UP000002668"/>
    </source>
</evidence>
<dbReference type="eggNOG" id="ENOG502R3ID">
    <property type="taxonomic scope" value="Eukaryota"/>
</dbReference>
<dbReference type="Proteomes" id="UP000002668">
    <property type="component" value="Genome"/>
</dbReference>
<feature type="region of interest" description="Disordered" evidence="6">
    <location>
        <begin position="327"/>
        <end position="355"/>
    </location>
</feature>
<dbReference type="OMA" id="CLTSWAF"/>
<evidence type="ECO:0000256" key="3">
    <source>
        <dbReference type="ARBA" id="ARBA00022989"/>
    </source>
</evidence>
<evidence type="ECO:0000256" key="7">
    <source>
        <dbReference type="SAM" id="Phobius"/>
    </source>
</evidence>
<comment type="similarity">
    <text evidence="5">Belongs to the SAT4 family.</text>
</comment>
<dbReference type="GO" id="GO:0016020">
    <property type="term" value="C:membrane"/>
    <property type="evidence" value="ECO:0007669"/>
    <property type="project" value="UniProtKB-SubCell"/>
</dbReference>
<evidence type="ECO:0000256" key="6">
    <source>
        <dbReference type="SAM" id="MobiDB-lite"/>
    </source>
</evidence>
<dbReference type="OrthoDB" id="444631at2759"/>
<dbReference type="InterPro" id="IPR049326">
    <property type="entry name" value="Rhodopsin_dom_fungi"/>
</dbReference>
<dbReference type="InterPro" id="IPR052337">
    <property type="entry name" value="SAT4-like"/>
</dbReference>
<dbReference type="EMBL" id="FP929137">
    <property type="protein sequence ID" value="CBX99796.1"/>
    <property type="molecule type" value="Genomic_DNA"/>
</dbReference>
<feature type="transmembrane region" description="Helical" evidence="7">
    <location>
        <begin position="112"/>
        <end position="136"/>
    </location>
</feature>
<dbReference type="Pfam" id="PF20684">
    <property type="entry name" value="Fung_rhodopsin"/>
    <property type="match status" value="1"/>
</dbReference>